<protein>
    <submittedName>
        <fullName evidence="1">Uncharacterized protein</fullName>
    </submittedName>
</protein>
<sequence length="174" mass="19747">MALLGKLSGRIWMLGIKISHVCNNFASIVCEIALGCFVINFLDRVCIFERSQFIYLYKCATVNRFENRNGRFNRISRRSLVRTRKVWRKRIASRRQPPPPPDLSGPCRSARTGGALDAAAAGFLQTAVRRPGITALYDVFIKITLVFTRIEYLTRIFRPHDAAPKGRIFDTLAA</sequence>
<gene>
    <name evidence="1" type="primary">GLEAN_12722</name>
    <name evidence="1" type="ORF">TcasGA2_TC012722</name>
</gene>
<dbReference type="EMBL" id="KQ971372">
    <property type="protein sequence ID" value="EFA10476.1"/>
    <property type="molecule type" value="Genomic_DNA"/>
</dbReference>
<name>D6WZT4_TRICA</name>
<keyword evidence="2" id="KW-1185">Reference proteome</keyword>
<dbReference type="AlphaFoldDB" id="D6WZT4"/>
<reference evidence="1 2" key="2">
    <citation type="journal article" date="2010" name="Nucleic Acids Res.">
        <title>BeetleBase in 2010: revisions to provide comprehensive genomic information for Tribolium castaneum.</title>
        <authorList>
            <person name="Kim H.S."/>
            <person name="Murphy T."/>
            <person name="Xia J."/>
            <person name="Caragea D."/>
            <person name="Park Y."/>
            <person name="Beeman R.W."/>
            <person name="Lorenzen M.D."/>
            <person name="Butcher S."/>
            <person name="Manak J.R."/>
            <person name="Brown S.J."/>
        </authorList>
    </citation>
    <scope>GENOME REANNOTATION</scope>
    <source>
        <strain evidence="1 2">Georgia GA2</strain>
    </source>
</reference>
<dbReference type="HOGENOM" id="CLU_1542090_0_0_1"/>
<proteinExistence type="predicted"/>
<evidence type="ECO:0000313" key="2">
    <source>
        <dbReference type="Proteomes" id="UP000007266"/>
    </source>
</evidence>
<evidence type="ECO:0000313" key="1">
    <source>
        <dbReference type="EMBL" id="EFA10476.1"/>
    </source>
</evidence>
<dbReference type="InParanoid" id="D6WZT4"/>
<accession>D6WZT4</accession>
<dbReference type="Proteomes" id="UP000007266">
    <property type="component" value="Linkage group 9"/>
</dbReference>
<reference evidence="1 2" key="1">
    <citation type="journal article" date="2008" name="Nature">
        <title>The genome of the model beetle and pest Tribolium castaneum.</title>
        <authorList>
            <consortium name="Tribolium Genome Sequencing Consortium"/>
            <person name="Richards S."/>
            <person name="Gibbs R.A."/>
            <person name="Weinstock G.M."/>
            <person name="Brown S.J."/>
            <person name="Denell R."/>
            <person name="Beeman R.W."/>
            <person name="Gibbs R."/>
            <person name="Beeman R.W."/>
            <person name="Brown S.J."/>
            <person name="Bucher G."/>
            <person name="Friedrich M."/>
            <person name="Grimmelikhuijzen C.J."/>
            <person name="Klingler M."/>
            <person name="Lorenzen M."/>
            <person name="Richards S."/>
            <person name="Roth S."/>
            <person name="Schroder R."/>
            <person name="Tautz D."/>
            <person name="Zdobnov E.M."/>
            <person name="Muzny D."/>
            <person name="Gibbs R.A."/>
            <person name="Weinstock G.M."/>
            <person name="Attaway T."/>
            <person name="Bell S."/>
            <person name="Buhay C.J."/>
            <person name="Chandrabose M.N."/>
            <person name="Chavez D."/>
            <person name="Clerk-Blankenburg K.P."/>
            <person name="Cree A."/>
            <person name="Dao M."/>
            <person name="Davis C."/>
            <person name="Chacko J."/>
            <person name="Dinh H."/>
            <person name="Dugan-Rocha S."/>
            <person name="Fowler G."/>
            <person name="Garner T.T."/>
            <person name="Garnes J."/>
            <person name="Gnirke A."/>
            <person name="Hawes A."/>
            <person name="Hernandez J."/>
            <person name="Hines S."/>
            <person name="Holder M."/>
            <person name="Hume J."/>
            <person name="Jhangiani S.N."/>
            <person name="Joshi V."/>
            <person name="Khan Z.M."/>
            <person name="Jackson L."/>
            <person name="Kovar C."/>
            <person name="Kowis A."/>
            <person name="Lee S."/>
            <person name="Lewis L.R."/>
            <person name="Margolis J."/>
            <person name="Morgan M."/>
            <person name="Nazareth L.V."/>
            <person name="Nguyen N."/>
            <person name="Okwuonu G."/>
            <person name="Parker D."/>
            <person name="Richards S."/>
            <person name="Ruiz S.J."/>
            <person name="Santibanez J."/>
            <person name="Savard J."/>
            <person name="Scherer S.E."/>
            <person name="Schneider B."/>
            <person name="Sodergren E."/>
            <person name="Tautz D."/>
            <person name="Vattahil S."/>
            <person name="Villasana D."/>
            <person name="White C.S."/>
            <person name="Wright R."/>
            <person name="Park Y."/>
            <person name="Beeman R.W."/>
            <person name="Lord J."/>
            <person name="Oppert B."/>
            <person name="Lorenzen M."/>
            <person name="Brown S."/>
            <person name="Wang L."/>
            <person name="Savard J."/>
            <person name="Tautz D."/>
            <person name="Richards S."/>
            <person name="Weinstock G."/>
            <person name="Gibbs R.A."/>
            <person name="Liu Y."/>
            <person name="Worley K."/>
            <person name="Weinstock G."/>
            <person name="Elsik C.G."/>
            <person name="Reese J.T."/>
            <person name="Elhaik E."/>
            <person name="Landan G."/>
            <person name="Graur D."/>
            <person name="Arensburger P."/>
            <person name="Atkinson P."/>
            <person name="Beeman R.W."/>
            <person name="Beidler J."/>
            <person name="Brown S.J."/>
            <person name="Demuth J.P."/>
            <person name="Drury D.W."/>
            <person name="Du Y.Z."/>
            <person name="Fujiwara H."/>
            <person name="Lorenzen M."/>
            <person name="Maselli V."/>
            <person name="Osanai M."/>
            <person name="Park Y."/>
            <person name="Robertson H.M."/>
            <person name="Tu Z."/>
            <person name="Wang J.J."/>
            <person name="Wang S."/>
            <person name="Richards S."/>
            <person name="Song H."/>
            <person name="Zhang L."/>
            <person name="Sodergren E."/>
            <person name="Werner D."/>
            <person name="Stanke M."/>
            <person name="Morgenstern B."/>
            <person name="Solovyev V."/>
            <person name="Kosarev P."/>
            <person name="Brown G."/>
            <person name="Chen H.C."/>
            <person name="Ermolaeva O."/>
            <person name="Hlavina W."/>
            <person name="Kapustin Y."/>
            <person name="Kiryutin B."/>
            <person name="Kitts P."/>
            <person name="Maglott D."/>
            <person name="Pruitt K."/>
            <person name="Sapojnikov V."/>
            <person name="Souvorov A."/>
            <person name="Mackey A.J."/>
            <person name="Waterhouse R.M."/>
            <person name="Wyder S."/>
            <person name="Zdobnov E.M."/>
            <person name="Zdobnov E.M."/>
            <person name="Wyder S."/>
            <person name="Kriventseva E.V."/>
            <person name="Kadowaki T."/>
            <person name="Bork P."/>
            <person name="Aranda M."/>
            <person name="Bao R."/>
            <person name="Beermann A."/>
            <person name="Berns N."/>
            <person name="Bolognesi R."/>
            <person name="Bonneton F."/>
            <person name="Bopp D."/>
            <person name="Brown S.J."/>
            <person name="Bucher G."/>
            <person name="Butts T."/>
            <person name="Chaumot A."/>
            <person name="Denell R.E."/>
            <person name="Ferrier D.E."/>
            <person name="Friedrich M."/>
            <person name="Gordon C.M."/>
            <person name="Jindra M."/>
            <person name="Klingler M."/>
            <person name="Lan Q."/>
            <person name="Lattorff H.M."/>
            <person name="Laudet V."/>
            <person name="von Levetsow C."/>
            <person name="Liu Z."/>
            <person name="Lutz R."/>
            <person name="Lynch J.A."/>
            <person name="da Fonseca R.N."/>
            <person name="Posnien N."/>
            <person name="Reuter R."/>
            <person name="Roth S."/>
            <person name="Savard J."/>
            <person name="Schinko J.B."/>
            <person name="Schmitt C."/>
            <person name="Schoppmeier M."/>
            <person name="Schroder R."/>
            <person name="Shippy T.D."/>
            <person name="Simonnet F."/>
            <person name="Marques-Souza H."/>
            <person name="Tautz D."/>
            <person name="Tomoyasu Y."/>
            <person name="Trauner J."/>
            <person name="Van der Zee M."/>
            <person name="Vervoort M."/>
            <person name="Wittkopp N."/>
            <person name="Wimmer E.A."/>
            <person name="Yang X."/>
            <person name="Jones A.K."/>
            <person name="Sattelle D.B."/>
            <person name="Ebert P.R."/>
            <person name="Nelson D."/>
            <person name="Scott J.G."/>
            <person name="Beeman R.W."/>
            <person name="Muthukrishnan S."/>
            <person name="Kramer K.J."/>
            <person name="Arakane Y."/>
            <person name="Beeman R.W."/>
            <person name="Zhu Q."/>
            <person name="Hogenkamp D."/>
            <person name="Dixit R."/>
            <person name="Oppert B."/>
            <person name="Jiang H."/>
            <person name="Zou Z."/>
            <person name="Marshall J."/>
            <person name="Elpidina E."/>
            <person name="Vinokurov K."/>
            <person name="Oppert C."/>
            <person name="Zou Z."/>
            <person name="Evans J."/>
            <person name="Lu Z."/>
            <person name="Zhao P."/>
            <person name="Sumathipala N."/>
            <person name="Altincicek B."/>
            <person name="Vilcinskas A."/>
            <person name="Williams M."/>
            <person name="Hultmark D."/>
            <person name="Hetru C."/>
            <person name="Jiang H."/>
            <person name="Grimmelikhuijzen C.J."/>
            <person name="Hauser F."/>
            <person name="Cazzamali G."/>
            <person name="Williamson M."/>
            <person name="Park Y."/>
            <person name="Li B."/>
            <person name="Tanaka Y."/>
            <person name="Predel R."/>
            <person name="Neupert S."/>
            <person name="Schachtner J."/>
            <person name="Verleyen P."/>
            <person name="Raible F."/>
            <person name="Bork P."/>
            <person name="Friedrich M."/>
            <person name="Walden K.K."/>
            <person name="Robertson H.M."/>
            <person name="Angeli S."/>
            <person name="Foret S."/>
            <person name="Bucher G."/>
            <person name="Schuetz S."/>
            <person name="Maleszka R."/>
            <person name="Wimmer E.A."/>
            <person name="Beeman R.W."/>
            <person name="Lorenzen M."/>
            <person name="Tomoyasu Y."/>
            <person name="Miller S.C."/>
            <person name="Grossmann D."/>
            <person name="Bucher G."/>
        </authorList>
    </citation>
    <scope>NUCLEOTIDE SEQUENCE [LARGE SCALE GENOMIC DNA]</scope>
    <source>
        <strain evidence="1 2">Georgia GA2</strain>
    </source>
</reference>
<organism evidence="1 2">
    <name type="scientific">Tribolium castaneum</name>
    <name type="common">Red flour beetle</name>
    <dbReference type="NCBI Taxonomy" id="7070"/>
    <lineage>
        <taxon>Eukaryota</taxon>
        <taxon>Metazoa</taxon>
        <taxon>Ecdysozoa</taxon>
        <taxon>Arthropoda</taxon>
        <taxon>Hexapoda</taxon>
        <taxon>Insecta</taxon>
        <taxon>Pterygota</taxon>
        <taxon>Neoptera</taxon>
        <taxon>Endopterygota</taxon>
        <taxon>Coleoptera</taxon>
        <taxon>Polyphaga</taxon>
        <taxon>Cucujiformia</taxon>
        <taxon>Tenebrionidae</taxon>
        <taxon>Tenebrionidae incertae sedis</taxon>
        <taxon>Tribolium</taxon>
    </lineage>
</organism>